<reference evidence="2" key="1">
    <citation type="submission" date="2015-10" db="EMBL/GenBank/DDBJ databases">
        <authorList>
            <person name="Ju K.-S."/>
            <person name="Doroghazi J.R."/>
            <person name="Metcalf W.W."/>
        </authorList>
    </citation>
    <scope>NUCLEOTIDE SEQUENCE [LARGE SCALE GENOMIC DNA]</scope>
    <source>
        <strain evidence="2">NRRL F-8817</strain>
    </source>
</reference>
<dbReference type="Pfam" id="PF04978">
    <property type="entry name" value="MST"/>
    <property type="match status" value="1"/>
</dbReference>
<proteinExistence type="predicted"/>
<accession>A0A0X3XAY4</accession>
<dbReference type="InterPro" id="IPR034660">
    <property type="entry name" value="DinB/YfiT-like"/>
</dbReference>
<dbReference type="Proteomes" id="UP000053413">
    <property type="component" value="Unassembled WGS sequence"/>
</dbReference>
<dbReference type="GeneID" id="97432357"/>
<dbReference type="InterPro" id="IPR007061">
    <property type="entry name" value="MST-like"/>
</dbReference>
<comment type="caution">
    <text evidence="1">The sequence shown here is derived from an EMBL/GenBank/DDBJ whole genome shotgun (WGS) entry which is preliminary data.</text>
</comment>
<evidence type="ECO:0008006" key="3">
    <source>
        <dbReference type="Google" id="ProtNLM"/>
    </source>
</evidence>
<sequence>MPVIVNPEACDDERGALLAYLDAQRGGIRRSVHGLTEEQARSTPSASALSLAGLLKHVATGERGWLRVLQGKAPGNAKDQMAEWEHTFEPTEDETVEAMLALYEEVARETDEAVRALPSLDTTFEALRLPWDEGGTRTWRWAILHLIEEIARHAGHADIIRETIDGKGAFDLVFETGAMPEPDWSILEG</sequence>
<dbReference type="Gene3D" id="1.20.120.450">
    <property type="entry name" value="dinb family like domain"/>
    <property type="match status" value="1"/>
</dbReference>
<dbReference type="EMBL" id="LLZJ01000029">
    <property type="protein sequence ID" value="KUL66142.1"/>
    <property type="molecule type" value="Genomic_DNA"/>
</dbReference>
<dbReference type="RefSeq" id="WP_059142445.1">
    <property type="nucleotide sequence ID" value="NZ_LLZJ01000029.1"/>
</dbReference>
<dbReference type="OrthoDB" id="4548523at2"/>
<name>A0A0X3XAY4_STRVO</name>
<protein>
    <recommendedName>
        <fullName evidence="3">Mini-circle protein</fullName>
    </recommendedName>
</protein>
<gene>
    <name evidence="1" type="ORF">ADL28_04700</name>
</gene>
<dbReference type="AlphaFoldDB" id="A0A0X3XAY4"/>
<dbReference type="SUPFAM" id="SSF109854">
    <property type="entry name" value="DinB/YfiT-like putative metalloenzymes"/>
    <property type="match status" value="1"/>
</dbReference>
<evidence type="ECO:0000313" key="1">
    <source>
        <dbReference type="EMBL" id="KUL66142.1"/>
    </source>
</evidence>
<organism evidence="1 2">
    <name type="scientific">Streptomyces violaceusniger</name>
    <dbReference type="NCBI Taxonomy" id="68280"/>
    <lineage>
        <taxon>Bacteria</taxon>
        <taxon>Bacillati</taxon>
        <taxon>Actinomycetota</taxon>
        <taxon>Actinomycetes</taxon>
        <taxon>Kitasatosporales</taxon>
        <taxon>Streptomycetaceae</taxon>
        <taxon>Streptomyces</taxon>
        <taxon>Streptomyces violaceusniger group</taxon>
    </lineage>
</organism>
<evidence type="ECO:0000313" key="2">
    <source>
        <dbReference type="Proteomes" id="UP000053413"/>
    </source>
</evidence>